<evidence type="ECO:0000256" key="1">
    <source>
        <dbReference type="ARBA" id="ARBA00022737"/>
    </source>
</evidence>
<feature type="repeat" description="RCC1" evidence="2">
    <location>
        <begin position="114"/>
        <end position="165"/>
    </location>
</feature>
<evidence type="ECO:0000256" key="3">
    <source>
        <dbReference type="SAM" id="MobiDB-lite"/>
    </source>
</evidence>
<dbReference type="PRINTS" id="PR00633">
    <property type="entry name" value="RCCNDNSATION"/>
</dbReference>
<organism evidence="5 6">
    <name type="scientific">Hondaea fermentalgiana</name>
    <dbReference type="NCBI Taxonomy" id="2315210"/>
    <lineage>
        <taxon>Eukaryota</taxon>
        <taxon>Sar</taxon>
        <taxon>Stramenopiles</taxon>
        <taxon>Bigyra</taxon>
        <taxon>Labyrinthulomycetes</taxon>
        <taxon>Thraustochytrida</taxon>
        <taxon>Thraustochytriidae</taxon>
        <taxon>Hondaea</taxon>
    </lineage>
</organism>
<dbReference type="InterPro" id="IPR058923">
    <property type="entry name" value="RCC1-like_dom"/>
</dbReference>
<evidence type="ECO:0000259" key="4">
    <source>
        <dbReference type="PROSITE" id="PS50097"/>
    </source>
</evidence>
<protein>
    <submittedName>
        <fullName evidence="5">RCC1 and BTB domain-containing protein 2</fullName>
    </submittedName>
</protein>
<dbReference type="PROSITE" id="PS00626">
    <property type="entry name" value="RCC1_2"/>
    <property type="match status" value="1"/>
</dbReference>
<gene>
    <name evidence="5" type="ORF">FCC1311_104622</name>
</gene>
<dbReference type="SUPFAM" id="SSF50985">
    <property type="entry name" value="RCC1/BLIP-II"/>
    <property type="match status" value="1"/>
</dbReference>
<feature type="compositionally biased region" description="Low complexity" evidence="3">
    <location>
        <begin position="228"/>
        <end position="241"/>
    </location>
</feature>
<dbReference type="InterPro" id="IPR051625">
    <property type="entry name" value="Signaling_Regulatory_Domain"/>
</dbReference>
<dbReference type="Pfam" id="PF00651">
    <property type="entry name" value="BTB"/>
    <property type="match status" value="2"/>
</dbReference>
<feature type="repeat" description="RCC1" evidence="2">
    <location>
        <begin position="59"/>
        <end position="113"/>
    </location>
</feature>
<dbReference type="Proteomes" id="UP000241890">
    <property type="component" value="Unassembled WGS sequence"/>
</dbReference>
<dbReference type="Pfam" id="PF25390">
    <property type="entry name" value="WD40_RLD"/>
    <property type="match status" value="1"/>
</dbReference>
<accession>A0A2R5GWT9</accession>
<dbReference type="Pfam" id="PF00415">
    <property type="entry name" value="RCC1"/>
    <property type="match status" value="2"/>
</dbReference>
<dbReference type="AlphaFoldDB" id="A0A2R5GWT9"/>
<evidence type="ECO:0000313" key="5">
    <source>
        <dbReference type="EMBL" id="GBG34238.1"/>
    </source>
</evidence>
<feature type="repeat" description="RCC1" evidence="2">
    <location>
        <begin position="334"/>
        <end position="386"/>
    </location>
</feature>
<dbReference type="Gene3D" id="3.30.710.10">
    <property type="entry name" value="Potassium Channel Kv1.1, Chain A"/>
    <property type="match status" value="2"/>
</dbReference>
<dbReference type="PANTHER" id="PTHR22872">
    <property type="entry name" value="BTK-BINDING PROTEIN-RELATED"/>
    <property type="match status" value="1"/>
</dbReference>
<keyword evidence="6" id="KW-1185">Reference proteome</keyword>
<feature type="domain" description="BTB" evidence="4">
    <location>
        <begin position="829"/>
        <end position="878"/>
    </location>
</feature>
<dbReference type="SMART" id="SM00225">
    <property type="entry name" value="BTB"/>
    <property type="match status" value="2"/>
</dbReference>
<comment type="caution">
    <text evidence="5">The sequence shown here is derived from an EMBL/GenBank/DDBJ whole genome shotgun (WGS) entry which is preliminary data.</text>
</comment>
<dbReference type="SUPFAM" id="SSF54695">
    <property type="entry name" value="POZ domain"/>
    <property type="match status" value="2"/>
</dbReference>
<feature type="region of interest" description="Disordered" evidence="3">
    <location>
        <begin position="218"/>
        <end position="245"/>
    </location>
</feature>
<dbReference type="InterPro" id="IPR011333">
    <property type="entry name" value="SKP1/BTB/POZ_sf"/>
</dbReference>
<reference evidence="5 6" key="1">
    <citation type="submission" date="2017-12" db="EMBL/GenBank/DDBJ databases">
        <title>Sequencing, de novo assembly and annotation of complete genome of a new Thraustochytrid species, strain FCC1311.</title>
        <authorList>
            <person name="Sedici K."/>
            <person name="Godart F."/>
            <person name="Aiese Cigliano R."/>
            <person name="Sanseverino W."/>
            <person name="Barakat M."/>
            <person name="Ortet P."/>
            <person name="Marechal E."/>
            <person name="Cagnac O."/>
            <person name="Amato A."/>
        </authorList>
    </citation>
    <scope>NUCLEOTIDE SEQUENCE [LARGE SCALE GENOMIC DNA]</scope>
</reference>
<name>A0A2R5GWT9_9STRA</name>
<dbReference type="PROSITE" id="PS50097">
    <property type="entry name" value="BTB"/>
    <property type="match status" value="1"/>
</dbReference>
<sequence>MATRDDSKETSDVENGAIKGGEEVEEAEVSVKVAVDQEDEISAAMQAIAIESIQGAEAGTLMGWGRNRDRELGFKSHGALVEERDPRIIDPFEAQGVVQVSAGEKFSMILDEFGNLHSCGVNNQGQLGRKATADYAPGLVGGPLVSRRVVSVASGHTASAAITEDGELYEWGLVHFCPPADDAEAASIEVHGLQPNRYYSDRVKRLVRESTIRYLSSRSGIRPDEDGGAATSGATGASAARADTDEFLDEESRAFHAKNFEDMTEEEREIEAKHRAREKELAPAQQMAQRNGVVNLRSRRKVVQSPLRAASLGLRKAAKVSLGAAHVVVLTTQGEILTKGYNDRGQLGTGHRFSRAEFGPVVGVLASIAVSDVVCGSSHTLALTDAGEIWAFGVNTFGQLGIGATTVERLVPNRIDKLANAGIKVTQIAAGEYHSLCLTDTNEVFSWGHAEYGQHGAGGKEGRDLQYAHLLRHFYEPRPVRPFCSAATVTRDANQDSEAADAQAGSAENATAPDTTVQVPVRFIASAARYTLAVDKDGRVWSWGWNGSGVLGHGPGARYTEPQVIEALAGRRVTHVTAGPNHVLVAVEQLGSQFALSYAPLLSGGADAGGEVSGAPITVGMQLRPDRENNFDIRIRSKLSATQERESEAERERKYSVPCHKFVLFARCPSLRDHLHAAASLEGKSLDEVRLPFVLAPLVLKALVEYLYTDHLRSCPPHRLIDLQQVAERLGLVHLEGLCKLARHQRTLRMSLGSGSFVADQSASEAPALPPSTFARDMRRAVEDTSDHNIFLGATDPDEDVGDGDVADVGTAPLSIASSANMDILCRYPFFEKLLTGSFKESVDAQDKDARIMLHNLTPRGLSTLLYWVYSGDRAICQPETVMSVLASARCFGVDDLARVCEALIIDHIDAASVDYIEEFAQDTNSQRLLHYCRRFRDL</sequence>
<dbReference type="EMBL" id="BEYU01000185">
    <property type="protein sequence ID" value="GBG34238.1"/>
    <property type="molecule type" value="Genomic_DNA"/>
</dbReference>
<evidence type="ECO:0000256" key="2">
    <source>
        <dbReference type="PROSITE-ProRule" id="PRU00235"/>
    </source>
</evidence>
<evidence type="ECO:0000313" key="6">
    <source>
        <dbReference type="Proteomes" id="UP000241890"/>
    </source>
</evidence>
<feature type="repeat" description="RCC1" evidence="2">
    <location>
        <begin position="387"/>
        <end position="441"/>
    </location>
</feature>
<dbReference type="OrthoDB" id="8068875at2759"/>
<dbReference type="InterPro" id="IPR009091">
    <property type="entry name" value="RCC1/BLIP-II"/>
</dbReference>
<dbReference type="InterPro" id="IPR000210">
    <property type="entry name" value="BTB/POZ_dom"/>
</dbReference>
<dbReference type="Gene3D" id="2.130.10.30">
    <property type="entry name" value="Regulator of chromosome condensation 1/beta-lactamase-inhibitor protein II"/>
    <property type="match status" value="3"/>
</dbReference>
<feature type="region of interest" description="Disordered" evidence="3">
    <location>
        <begin position="1"/>
        <end position="25"/>
    </location>
</feature>
<dbReference type="PROSITE" id="PS50012">
    <property type="entry name" value="RCC1_3"/>
    <property type="match status" value="5"/>
</dbReference>
<proteinExistence type="predicted"/>
<dbReference type="InterPro" id="IPR000408">
    <property type="entry name" value="Reg_chr_condens"/>
</dbReference>
<dbReference type="InParanoid" id="A0A2R5GWT9"/>
<feature type="repeat" description="RCC1" evidence="2">
    <location>
        <begin position="538"/>
        <end position="589"/>
    </location>
</feature>
<keyword evidence="1" id="KW-0677">Repeat</keyword>
<feature type="compositionally biased region" description="Basic and acidic residues" evidence="3">
    <location>
        <begin position="1"/>
        <end position="11"/>
    </location>
</feature>
<dbReference type="CDD" id="cd18186">
    <property type="entry name" value="BTB_POZ_ZBTB_KLHL-like"/>
    <property type="match status" value="2"/>
</dbReference>